<feature type="non-terminal residue" evidence="1">
    <location>
        <position position="135"/>
    </location>
</feature>
<feature type="non-terminal residue" evidence="1">
    <location>
        <position position="1"/>
    </location>
</feature>
<proteinExistence type="predicted"/>
<organism evidence="1 2">
    <name type="scientific">Racocetra persica</name>
    <dbReference type="NCBI Taxonomy" id="160502"/>
    <lineage>
        <taxon>Eukaryota</taxon>
        <taxon>Fungi</taxon>
        <taxon>Fungi incertae sedis</taxon>
        <taxon>Mucoromycota</taxon>
        <taxon>Glomeromycotina</taxon>
        <taxon>Glomeromycetes</taxon>
        <taxon>Diversisporales</taxon>
        <taxon>Gigasporaceae</taxon>
        <taxon>Racocetra</taxon>
    </lineage>
</organism>
<comment type="caution">
    <text evidence="1">The sequence shown here is derived from an EMBL/GenBank/DDBJ whole genome shotgun (WGS) entry which is preliminary data.</text>
</comment>
<name>A0ACA9N5B7_9GLOM</name>
<reference evidence="1" key="1">
    <citation type="submission" date="2021-06" db="EMBL/GenBank/DDBJ databases">
        <authorList>
            <person name="Kallberg Y."/>
            <person name="Tangrot J."/>
            <person name="Rosling A."/>
        </authorList>
    </citation>
    <scope>NUCLEOTIDE SEQUENCE</scope>
    <source>
        <strain evidence="1">MA461A</strain>
    </source>
</reference>
<evidence type="ECO:0000313" key="1">
    <source>
        <dbReference type="EMBL" id="CAG8635073.1"/>
    </source>
</evidence>
<accession>A0ACA9N5B7</accession>
<dbReference type="Proteomes" id="UP000789920">
    <property type="component" value="Unassembled WGS sequence"/>
</dbReference>
<dbReference type="EMBL" id="CAJVQC010012128">
    <property type="protein sequence ID" value="CAG8635073.1"/>
    <property type="molecule type" value="Genomic_DNA"/>
</dbReference>
<protein>
    <submittedName>
        <fullName evidence="1">37062_t:CDS:1</fullName>
    </submittedName>
</protein>
<keyword evidence="2" id="KW-1185">Reference proteome</keyword>
<gene>
    <name evidence="1" type="ORF">RPERSI_LOCUS7259</name>
</gene>
<evidence type="ECO:0000313" key="2">
    <source>
        <dbReference type="Proteomes" id="UP000789920"/>
    </source>
</evidence>
<sequence>HCNRSEMTNHSFNSSFISMNPLVIISSLSENELGSDDIEESELGLYCFEKNELELDNSEETGEQKSLFFTAFNSLKNNDLRELEHIFSSPINNEKLYSLYKEHKYDKLRTKYRIVIGSQYANRKEDISRNNYSIL</sequence>